<dbReference type="Proteomes" id="UP000245464">
    <property type="component" value="Chromosome 1"/>
</dbReference>
<dbReference type="EMBL" id="NRDI02000003">
    <property type="protein sequence ID" value="KAI1517604.1"/>
    <property type="molecule type" value="Genomic_DNA"/>
</dbReference>
<dbReference type="OrthoDB" id="407617at2759"/>
<gene>
    <name evidence="3" type="ORF">Ptr86124_002905</name>
    <name evidence="2" type="ORF">PtrM4_029670</name>
</gene>
<reference evidence="2 4" key="1">
    <citation type="journal article" date="2018" name="BMC Genomics">
        <title>Comparative genomics of the wheat fungal pathogen Pyrenophora tritici-repentis reveals chromosomal variations and genome plasticity.</title>
        <authorList>
            <person name="Moolhuijzen P."/>
            <person name="See P.T."/>
            <person name="Hane J.K."/>
            <person name="Shi G."/>
            <person name="Liu Z."/>
            <person name="Oliver R.P."/>
            <person name="Moffat C.S."/>
        </authorList>
    </citation>
    <scope>NUCLEOTIDE SEQUENCE [LARGE SCALE GENOMIC DNA]</scope>
    <source>
        <strain evidence="2">M4</strain>
    </source>
</reference>
<dbReference type="EMBL" id="NQIK02000001">
    <property type="protein sequence ID" value="KAF7578727.1"/>
    <property type="molecule type" value="Genomic_DNA"/>
</dbReference>
<sequence length="310" mass="33320">MSTSIITKVMSLDSHSGVPSVPNPTPATEPITSPFGSDPVDPPPEMDYNAVARILAPIQESLNEAAMEAGYPSPPINTPEVGSPAPSVVYRQPITRGRGFSVIGDRLAQLKIDDRKLRHRDADMSSSNYSPEPSVAEDEEADIASISEVLSESGKDKQGSADARKLPASLVIATGSVPIALGSPAVNPRIEEYLSFTSNDLPTNSVAPCFPSTLMETSTESVKTVVDGSDRTSLKSDGVTEKSNWAEELEDAVDRACMRLEQLAEDEVKSDSSKSFEDYYIARLERLLGSAKRSVPVHIQKAKTVREETA</sequence>
<evidence type="ECO:0000313" key="5">
    <source>
        <dbReference type="Proteomes" id="UP000249757"/>
    </source>
</evidence>
<evidence type="ECO:0000313" key="2">
    <source>
        <dbReference type="EMBL" id="KAF7578727.1"/>
    </source>
</evidence>
<accession>A0A2W1EPR4</accession>
<organism evidence="2 4">
    <name type="scientific">Pyrenophora tritici-repentis</name>
    <dbReference type="NCBI Taxonomy" id="45151"/>
    <lineage>
        <taxon>Eukaryota</taxon>
        <taxon>Fungi</taxon>
        <taxon>Dikarya</taxon>
        <taxon>Ascomycota</taxon>
        <taxon>Pezizomycotina</taxon>
        <taxon>Dothideomycetes</taxon>
        <taxon>Pleosporomycetidae</taxon>
        <taxon>Pleosporales</taxon>
        <taxon>Pleosporineae</taxon>
        <taxon>Pleosporaceae</taxon>
        <taxon>Pyrenophora</taxon>
    </lineage>
</organism>
<evidence type="ECO:0000313" key="3">
    <source>
        <dbReference type="EMBL" id="KAI1517604.1"/>
    </source>
</evidence>
<feature type="compositionally biased region" description="Basic and acidic residues" evidence="1">
    <location>
        <begin position="228"/>
        <end position="240"/>
    </location>
</feature>
<dbReference type="OMA" id="ICLRLEQ"/>
<proteinExistence type="predicted"/>
<name>A0A2W1EPR4_9PLEO</name>
<keyword evidence="5" id="KW-1185">Reference proteome</keyword>
<reference evidence="3" key="2">
    <citation type="submission" date="2021-05" db="EMBL/GenBank/DDBJ databases">
        <authorList>
            <person name="Moolhuijzen P.M."/>
            <person name="Moffat C.S."/>
        </authorList>
    </citation>
    <scope>NUCLEOTIDE SEQUENCE</scope>
    <source>
        <strain evidence="3">86-124</strain>
    </source>
</reference>
<protein>
    <submittedName>
        <fullName evidence="2">Uncharacterized protein</fullName>
    </submittedName>
</protein>
<dbReference type="AlphaFoldDB" id="A0A2W1EPR4"/>
<dbReference type="Proteomes" id="UP000249757">
    <property type="component" value="Unassembled WGS sequence"/>
</dbReference>
<evidence type="ECO:0000313" key="4">
    <source>
        <dbReference type="Proteomes" id="UP000245464"/>
    </source>
</evidence>
<feature type="region of interest" description="Disordered" evidence="1">
    <location>
        <begin position="1"/>
        <end position="47"/>
    </location>
</feature>
<reference evidence="3" key="3">
    <citation type="journal article" date="2022" name="bioRxiv">
        <title>A global pangenome for the wheat fungal pathogen Pyrenophora tritici-repentis and prediction of effector protein structural homology.</title>
        <authorList>
            <person name="Moolhuijzen P."/>
            <person name="See P.T."/>
            <person name="Shi G."/>
            <person name="Powell H.R."/>
            <person name="Cockram J."/>
            <person name="Jorgensen L.N."/>
            <person name="Benslimane H."/>
            <person name="Strelkov S.E."/>
            <person name="Turner J."/>
            <person name="Liu Z."/>
            <person name="Moffat C.S."/>
        </authorList>
    </citation>
    <scope>NUCLEOTIDE SEQUENCE</scope>
    <source>
        <strain evidence="3">86-124</strain>
    </source>
</reference>
<feature type="region of interest" description="Disordered" evidence="1">
    <location>
        <begin position="217"/>
        <end position="243"/>
    </location>
</feature>
<comment type="caution">
    <text evidence="2">The sequence shown here is derived from an EMBL/GenBank/DDBJ whole genome shotgun (WGS) entry which is preliminary data.</text>
</comment>
<reference evidence="5" key="4">
    <citation type="journal article" date="2022" name="Microb. Genom.">
        <title>A global pangenome for the wheat fungal pathogen Pyrenophora tritici-repentis and prediction of effector protein structural homology.</title>
        <authorList>
            <person name="Moolhuijzen P.M."/>
            <person name="See P.T."/>
            <person name="Shi G."/>
            <person name="Powell H.R."/>
            <person name="Cockram J."/>
            <person name="Jorgensen L.N."/>
            <person name="Benslimane H."/>
            <person name="Strelkov S.E."/>
            <person name="Turner J."/>
            <person name="Liu Z."/>
            <person name="Moffat C.S."/>
        </authorList>
    </citation>
    <scope>NUCLEOTIDE SEQUENCE [LARGE SCALE GENOMIC DNA]</scope>
</reference>
<evidence type="ECO:0000256" key="1">
    <source>
        <dbReference type="SAM" id="MobiDB-lite"/>
    </source>
</evidence>
<feature type="region of interest" description="Disordered" evidence="1">
    <location>
        <begin position="118"/>
        <end position="145"/>
    </location>
</feature>